<feature type="region of interest" description="Disordered" evidence="3">
    <location>
        <begin position="1748"/>
        <end position="1774"/>
    </location>
</feature>
<feature type="compositionally biased region" description="Acidic residues" evidence="3">
    <location>
        <begin position="126"/>
        <end position="136"/>
    </location>
</feature>
<feature type="region of interest" description="Disordered" evidence="3">
    <location>
        <begin position="271"/>
        <end position="294"/>
    </location>
</feature>
<feature type="repeat" description="PPR" evidence="2">
    <location>
        <begin position="1491"/>
        <end position="1525"/>
    </location>
</feature>
<feature type="region of interest" description="Disordered" evidence="3">
    <location>
        <begin position="320"/>
        <end position="356"/>
    </location>
</feature>
<dbReference type="Proteomes" id="UP000310158">
    <property type="component" value="Unassembled WGS sequence"/>
</dbReference>
<feature type="repeat" description="PPR" evidence="2">
    <location>
        <begin position="1526"/>
        <end position="1556"/>
    </location>
</feature>
<gene>
    <name evidence="5" type="ORF">EW146_g3796</name>
</gene>
<dbReference type="NCBIfam" id="TIGR00756">
    <property type="entry name" value="PPR"/>
    <property type="match status" value="2"/>
</dbReference>
<comment type="caution">
    <text evidence="5">The sequence shown here is derived from an EMBL/GenBank/DDBJ whole genome shotgun (WGS) entry which is preliminary data.</text>
</comment>
<protein>
    <recommendedName>
        <fullName evidence="4">PROP1-like PPR domain-containing protein</fullName>
    </recommendedName>
</protein>
<dbReference type="OrthoDB" id="411857at2759"/>
<feature type="region of interest" description="Disordered" evidence="3">
    <location>
        <begin position="603"/>
        <end position="683"/>
    </location>
</feature>
<dbReference type="PROSITE" id="PS51375">
    <property type="entry name" value="PPR"/>
    <property type="match status" value="3"/>
</dbReference>
<dbReference type="Pfam" id="PF01535">
    <property type="entry name" value="PPR"/>
    <property type="match status" value="4"/>
</dbReference>
<feature type="compositionally biased region" description="Low complexity" evidence="3">
    <location>
        <begin position="633"/>
        <end position="661"/>
    </location>
</feature>
<evidence type="ECO:0000256" key="3">
    <source>
        <dbReference type="SAM" id="MobiDB-lite"/>
    </source>
</evidence>
<dbReference type="EMBL" id="SGPL01000135">
    <property type="protein sequence ID" value="THH16919.1"/>
    <property type="molecule type" value="Genomic_DNA"/>
</dbReference>
<sequence>MRVRITSSPPLPPLKAWFSLSVLPQDAFVSSLAQNLCSTVQALRACPTQRTRHRALLDDFELLPETLIDVLRDGDLIWYLLFDLLALCTARLNEFAPAAASSPRETVKPTAILAQKRNLSPTSSSSDDDTSDDSSDDSSTSSSSDPDSDSVVSSSETPPTALSTKKPVPKVHPQTPHIPPGYGKPQTHSRNLRRRKKHQYEREAAQPAPASVALTLSTASANALPIGIKTPIFTGASAMDGTPEPVAMMSLSNKNKRRGFKRSMAGSQPQRIVFNTDDGPAAATSAPPSKLPRLIPPSEKQAMGLLPANMFVTSVDVEAGMSPRKGNGAWQLDGEETQPRRKKRRKDAAEEDYEAAEDIELPYDDDQAASAAVVKEGPDWEEIEKRWETLERVQKGTPLRNGGLVGWKVSRVVRVHGLSIYRLTTGTGDTPGDVDAGDDSFTWTCCAVATHILHHTTRAAAAAQNQAGHTLRNVLGLQSSGSQSASTSLGTWNGAGSSSWGSGHAGAGGGAKYHTGSRFYSGYTGPGRAITQANTASTSDAQNQSDDTEDVPVLKPIVIRTSRKPRSRSHSFSVAPRSHAESVQEFGVLKAVQLHVRSRHAFAEPPASQGLSSADSSDVLAASPEPGRVRRNSTSSTASFSGVSVVSDDLSSPPSLPFSSDEPAAPQTVLAPGRDSDPASTAPSHTDFITLFGELNEKTDPIQVRCAIAKLRAPDSSSTIHDWNAAFRALVAIRKPGQPVTEILETYNDMVTRSISPSTFTYGTLIDVLCERDHEVSRVCGILGIRNAKRKAAGLANAPETFVDEQRIAAMRLENNFASAMALFQASISLDKTHLPKGIYTALLRSCANHSAVDAAIRVFGHLEARRDIDPSASVYGHLISVYSQTGDLEGAKVVFEEFKRVCQSKKVFWDITDDAERARYAHVGVWNAMVEAYFHANDPASALGLLEQMLDTPNGVQFGVTDVPTPSLSTFHSIIDGFCRLGDIQTGLAWFERLLQQDLIVEHPFAPTPTPPRPDSRLWNSMILTLVNARMVPDANRLFKIFLTIADKENLYTWWWDRAMIYHANMCYLEENRLDSDKAVEILDFVTESVIGRREYWGSNLRELHGPISLDRLVSLYADYGRQDKAVEVIRELAEYERRAIGHSIDTRPKHETVHTIISVSTSLLQSKGAPRLIELPIVLRLASIWFARGMHLDEMLAAACNRSYAAAKASGQSLALSLEGWETMAYATGAYPSAEEKPVLSNEVLEHTLTLLTDMAREGVDPSQIAPYVMDHLMRIVLTHKSFEETSTFLANLGPTFEALLANAKNVLYPVAEPTQVGPESVPLSPDAPRPVGRIDAYHSRFVDQFTSRHNMVTPVEAYYRFEHGAQLSVYPTPEVLSHLIEALGRIKEMEKVYTLYDAAQTALGVMQDDRAAQASGWAAVENSMIIAQGHAGDGIRADMHRMRMLEHGSTPSADAYGALIHCIKETTDDTARAMAYFEETQERGVVPNIFLFNTIISKLAKARKADFAIELFQKMKSLGIHPSSVSYGAVIAACCRVGDSASAETLFEEMSAQPNFRPRIPPYNTMMQFYVQTKPNRERFLHFYERMQNAGIKPTAHTYKLLIDVHGTIEPFEFTAMEATFSNLLADGTVQVQGSHWAALINAYGCVAKNLEKAISLFDSIATHRSTIRSGLQLPDAVTFEALINVLVTLRRTDLMPQYIERLRTSSVHMTAYIANLFIRGYAAVGDIEKAREIFEGLVDPPVGVAAPNNHTPHDAASSPSSASPNDPVYREPSTWEAMVRAELGNGNRNEAVALLERIQARHYPESIYNRISGIMLDDSVSPWPSDSGSPSGIYSP</sequence>
<feature type="compositionally biased region" description="Low complexity" evidence="3">
    <location>
        <begin position="480"/>
        <end position="502"/>
    </location>
</feature>
<feature type="compositionally biased region" description="Basic residues" evidence="3">
    <location>
        <begin position="190"/>
        <end position="199"/>
    </location>
</feature>
<keyword evidence="6" id="KW-1185">Reference proteome</keyword>
<feature type="compositionally biased region" description="Polar residues" evidence="3">
    <location>
        <begin position="534"/>
        <end position="545"/>
    </location>
</feature>
<evidence type="ECO:0000313" key="5">
    <source>
        <dbReference type="EMBL" id="THH16919.1"/>
    </source>
</evidence>
<dbReference type="GO" id="GO:0003729">
    <property type="term" value="F:mRNA binding"/>
    <property type="evidence" value="ECO:0007669"/>
    <property type="project" value="TreeGrafter"/>
</dbReference>
<feature type="compositionally biased region" description="Low complexity" evidence="3">
    <location>
        <begin position="137"/>
        <end position="155"/>
    </location>
</feature>
<accession>A0A4S4LWH9</accession>
<feature type="region of interest" description="Disordered" evidence="3">
    <location>
        <begin position="98"/>
        <end position="211"/>
    </location>
</feature>
<evidence type="ECO:0000259" key="4">
    <source>
        <dbReference type="Pfam" id="PF17177"/>
    </source>
</evidence>
<name>A0A4S4LWH9_9AGAM</name>
<reference evidence="5 6" key="1">
    <citation type="submission" date="2019-02" db="EMBL/GenBank/DDBJ databases">
        <title>Genome sequencing of the rare red list fungi Bondarzewia mesenterica.</title>
        <authorList>
            <person name="Buettner E."/>
            <person name="Kellner H."/>
        </authorList>
    </citation>
    <scope>NUCLEOTIDE SEQUENCE [LARGE SCALE GENOMIC DNA]</scope>
    <source>
        <strain evidence="5 6">DSM 108281</strain>
    </source>
</reference>
<feature type="compositionally biased region" description="Low complexity" evidence="3">
    <location>
        <begin position="1759"/>
        <end position="1768"/>
    </location>
</feature>
<dbReference type="InterPro" id="IPR002885">
    <property type="entry name" value="PPR_rpt"/>
</dbReference>
<evidence type="ECO:0000256" key="1">
    <source>
        <dbReference type="ARBA" id="ARBA00022737"/>
    </source>
</evidence>
<dbReference type="Gene3D" id="1.25.40.10">
    <property type="entry name" value="Tetratricopeptide repeat domain"/>
    <property type="match status" value="4"/>
</dbReference>
<dbReference type="InterPro" id="IPR033443">
    <property type="entry name" value="PROP1-like_PPR_dom"/>
</dbReference>
<feature type="domain" description="PROP1-like PPR" evidence="4">
    <location>
        <begin position="1452"/>
        <end position="1608"/>
    </location>
</feature>
<organism evidence="5 6">
    <name type="scientific">Bondarzewia mesenterica</name>
    <dbReference type="NCBI Taxonomy" id="1095465"/>
    <lineage>
        <taxon>Eukaryota</taxon>
        <taxon>Fungi</taxon>
        <taxon>Dikarya</taxon>
        <taxon>Basidiomycota</taxon>
        <taxon>Agaricomycotina</taxon>
        <taxon>Agaricomycetes</taxon>
        <taxon>Russulales</taxon>
        <taxon>Bondarzewiaceae</taxon>
        <taxon>Bondarzewia</taxon>
    </lineage>
</organism>
<feature type="repeat" description="PPR" evidence="2">
    <location>
        <begin position="968"/>
        <end position="1002"/>
    </location>
</feature>
<feature type="region of interest" description="Disordered" evidence="3">
    <location>
        <begin position="534"/>
        <end position="579"/>
    </location>
</feature>
<dbReference type="InterPro" id="IPR011990">
    <property type="entry name" value="TPR-like_helical_dom_sf"/>
</dbReference>
<dbReference type="PANTHER" id="PTHR47933">
    <property type="entry name" value="PENTATRICOPEPTIDE REPEAT-CONTAINING PROTEIN 1, MITOCHONDRIAL"/>
    <property type="match status" value="1"/>
</dbReference>
<dbReference type="PANTHER" id="PTHR47933:SF11">
    <property type="entry name" value="PENTATRICOPEPTIDE REPEAT-CONTAINING PROTEIN 2"/>
    <property type="match status" value="1"/>
</dbReference>
<dbReference type="Pfam" id="PF17177">
    <property type="entry name" value="PPR_long"/>
    <property type="match status" value="1"/>
</dbReference>
<evidence type="ECO:0000256" key="2">
    <source>
        <dbReference type="PROSITE-ProRule" id="PRU00708"/>
    </source>
</evidence>
<evidence type="ECO:0000313" key="6">
    <source>
        <dbReference type="Proteomes" id="UP000310158"/>
    </source>
</evidence>
<feature type="compositionally biased region" description="Low complexity" evidence="3">
    <location>
        <begin position="611"/>
        <end position="623"/>
    </location>
</feature>
<dbReference type="InterPro" id="IPR051240">
    <property type="entry name" value="Mito_RNA-Proc/Resp"/>
</dbReference>
<proteinExistence type="predicted"/>
<feature type="region of interest" description="Disordered" evidence="3">
    <location>
        <begin position="480"/>
        <end position="508"/>
    </location>
</feature>
<keyword evidence="1" id="KW-0677">Repeat</keyword>